<evidence type="ECO:0000313" key="3">
    <source>
        <dbReference type="Proteomes" id="UP000572635"/>
    </source>
</evidence>
<evidence type="ECO:0000313" key="2">
    <source>
        <dbReference type="EMBL" id="MBB5431331.1"/>
    </source>
</evidence>
<organism evidence="2 3">
    <name type="scientific">Nocardiopsis composta</name>
    <dbReference type="NCBI Taxonomy" id="157465"/>
    <lineage>
        <taxon>Bacteria</taxon>
        <taxon>Bacillati</taxon>
        <taxon>Actinomycetota</taxon>
        <taxon>Actinomycetes</taxon>
        <taxon>Streptosporangiales</taxon>
        <taxon>Nocardiopsidaceae</taxon>
        <taxon>Nocardiopsis</taxon>
    </lineage>
</organism>
<dbReference type="EMBL" id="JACHDB010000001">
    <property type="protein sequence ID" value="MBB5431331.1"/>
    <property type="molecule type" value="Genomic_DNA"/>
</dbReference>
<sequence>MGWLRVYPDSPDWGNIPGPSSEDKKDDDDQKDEKKDEEE</sequence>
<accession>A0A7W8QKT2</accession>
<dbReference type="AlphaFoldDB" id="A0A7W8QKT2"/>
<keyword evidence="3" id="KW-1185">Reference proteome</keyword>
<comment type="caution">
    <text evidence="2">The sequence shown here is derived from an EMBL/GenBank/DDBJ whole genome shotgun (WGS) entry which is preliminary data.</text>
</comment>
<protein>
    <submittedName>
        <fullName evidence="2">Uncharacterized protein</fullName>
    </submittedName>
</protein>
<gene>
    <name evidence="2" type="ORF">HDA36_001415</name>
</gene>
<feature type="compositionally biased region" description="Basic and acidic residues" evidence="1">
    <location>
        <begin position="21"/>
        <end position="39"/>
    </location>
</feature>
<feature type="region of interest" description="Disordered" evidence="1">
    <location>
        <begin position="1"/>
        <end position="39"/>
    </location>
</feature>
<dbReference type="Proteomes" id="UP000572635">
    <property type="component" value="Unassembled WGS sequence"/>
</dbReference>
<name>A0A7W8QKT2_9ACTN</name>
<proteinExistence type="predicted"/>
<reference evidence="2 3" key="1">
    <citation type="submission" date="2020-08" db="EMBL/GenBank/DDBJ databases">
        <title>Sequencing the genomes of 1000 actinobacteria strains.</title>
        <authorList>
            <person name="Klenk H.-P."/>
        </authorList>
    </citation>
    <scope>NUCLEOTIDE SEQUENCE [LARGE SCALE GENOMIC DNA]</scope>
    <source>
        <strain evidence="2 3">DSM 44551</strain>
    </source>
</reference>
<evidence type="ECO:0000256" key="1">
    <source>
        <dbReference type="SAM" id="MobiDB-lite"/>
    </source>
</evidence>